<evidence type="ECO:0000313" key="3">
    <source>
        <dbReference type="Proteomes" id="UP001549366"/>
    </source>
</evidence>
<proteinExistence type="predicted"/>
<evidence type="ECO:0000259" key="1">
    <source>
        <dbReference type="Pfam" id="PF13088"/>
    </source>
</evidence>
<dbReference type="RefSeq" id="WP_354008862.1">
    <property type="nucleotide sequence ID" value="NZ_JBEWTA010000001.1"/>
</dbReference>
<accession>A0ABV2SM23</accession>
<keyword evidence="3" id="KW-1185">Reference proteome</keyword>
<dbReference type="InterPro" id="IPR036278">
    <property type="entry name" value="Sialidase_sf"/>
</dbReference>
<evidence type="ECO:0000313" key="2">
    <source>
        <dbReference type="EMBL" id="MET4758814.1"/>
    </source>
</evidence>
<sequence>MRKSQRIKQIDQCLLFSPEQVAFGNCHASTLVILPDGSKLVAFFAGSGEGSSDTTIWLVRQRSGVWCKPELIVNRPGEPCWNPVLHFHDGVIWLFYKVGADPQCWVTEVMQSFDQGNSWSAGQPLISGTKAPRGPVKNKILCLNNGDWLAPNSVEAGCRWDAGVDRSQDQGVTWSESVVPFTHRLSETHLPEWEGLVAGVLWENDTSASLQWDGVIQPSLWESQPGCVHMLMRSTRDVLFRSDSADAGRQWCEAYPTSLPNNNSGIDLVKAGDTLVLAYNPVSGNWGIRTPLSVTLSQDNGEAWSSPFHLEVAAGEYSYPAVVYQGGLLHISYTWNRCSVAYRCLQLVAEDQT</sequence>
<dbReference type="EMBL" id="JBEWTB010000002">
    <property type="protein sequence ID" value="MET4758814.1"/>
    <property type="molecule type" value="Genomic_DNA"/>
</dbReference>
<reference evidence="2 3" key="1">
    <citation type="submission" date="2024-06" db="EMBL/GenBank/DDBJ databases">
        <title>Genomic Encyclopedia of Type Strains, Phase V (KMG-V): Genome sequencing to study the core and pangenomes of soil and plant-associated prokaryotes.</title>
        <authorList>
            <person name="Whitman W."/>
        </authorList>
    </citation>
    <scope>NUCLEOTIDE SEQUENCE [LARGE SCALE GENOMIC DNA]</scope>
    <source>
        <strain evidence="2 3">NE40</strain>
    </source>
</reference>
<feature type="domain" description="Sialidase" evidence="1">
    <location>
        <begin position="40"/>
        <end position="331"/>
    </location>
</feature>
<dbReference type="CDD" id="cd15482">
    <property type="entry name" value="Sialidase_non-viral"/>
    <property type="match status" value="1"/>
</dbReference>
<dbReference type="Proteomes" id="UP001549366">
    <property type="component" value="Unassembled WGS sequence"/>
</dbReference>
<dbReference type="Pfam" id="PF13088">
    <property type="entry name" value="BNR_2"/>
    <property type="match status" value="1"/>
</dbReference>
<comment type="caution">
    <text evidence="2">The sequence shown here is derived from an EMBL/GenBank/DDBJ whole genome shotgun (WGS) entry which is preliminary data.</text>
</comment>
<protein>
    <submittedName>
        <fullName evidence="2">Neuraminidase</fullName>
    </submittedName>
</protein>
<gene>
    <name evidence="2" type="ORF">V5J35_004006</name>
</gene>
<organism evidence="2 3">
    <name type="scientific">Endozoicomonas lisbonensis</name>
    <dbReference type="NCBI Taxonomy" id="3120522"/>
    <lineage>
        <taxon>Bacteria</taxon>
        <taxon>Pseudomonadati</taxon>
        <taxon>Pseudomonadota</taxon>
        <taxon>Gammaproteobacteria</taxon>
        <taxon>Oceanospirillales</taxon>
        <taxon>Endozoicomonadaceae</taxon>
        <taxon>Endozoicomonas</taxon>
    </lineage>
</organism>
<dbReference type="SUPFAM" id="SSF50939">
    <property type="entry name" value="Sialidases"/>
    <property type="match status" value="1"/>
</dbReference>
<dbReference type="InterPro" id="IPR011040">
    <property type="entry name" value="Sialidase"/>
</dbReference>
<name>A0ABV2SM23_9GAMM</name>
<dbReference type="PANTHER" id="PTHR43752">
    <property type="entry name" value="BNR/ASP-BOX REPEAT FAMILY PROTEIN"/>
    <property type="match status" value="1"/>
</dbReference>
<dbReference type="Gene3D" id="2.120.10.10">
    <property type="match status" value="1"/>
</dbReference>
<dbReference type="PANTHER" id="PTHR43752:SF2">
    <property type="entry name" value="BNR_ASP-BOX REPEAT FAMILY PROTEIN"/>
    <property type="match status" value="1"/>
</dbReference>